<dbReference type="PANTHER" id="PTHR47506">
    <property type="entry name" value="TRANSCRIPTIONAL REGULATORY PROTEIN"/>
    <property type="match status" value="1"/>
</dbReference>
<evidence type="ECO:0000256" key="5">
    <source>
        <dbReference type="SAM" id="MobiDB-lite"/>
    </source>
</evidence>
<feature type="domain" description="HTH tetR-type" evidence="6">
    <location>
        <begin position="28"/>
        <end position="87"/>
    </location>
</feature>
<dbReference type="SUPFAM" id="SSF48498">
    <property type="entry name" value="Tetracyclin repressor-like, C-terminal domain"/>
    <property type="match status" value="1"/>
</dbReference>
<dbReference type="AlphaFoldDB" id="A0A9W6S6X0"/>
<feature type="DNA-binding region" description="H-T-H motif" evidence="4">
    <location>
        <begin position="50"/>
        <end position="69"/>
    </location>
</feature>
<dbReference type="PROSITE" id="PS01081">
    <property type="entry name" value="HTH_TETR_1"/>
    <property type="match status" value="1"/>
</dbReference>
<keyword evidence="8" id="KW-1185">Reference proteome</keyword>
<dbReference type="PROSITE" id="PS50977">
    <property type="entry name" value="HTH_TETR_2"/>
    <property type="match status" value="1"/>
</dbReference>
<dbReference type="GO" id="GO:0003677">
    <property type="term" value="F:DNA binding"/>
    <property type="evidence" value="ECO:0007669"/>
    <property type="project" value="UniProtKB-UniRule"/>
</dbReference>
<dbReference type="InterPro" id="IPR009057">
    <property type="entry name" value="Homeodomain-like_sf"/>
</dbReference>
<evidence type="ECO:0000256" key="4">
    <source>
        <dbReference type="PROSITE-ProRule" id="PRU00335"/>
    </source>
</evidence>
<dbReference type="Pfam" id="PF00440">
    <property type="entry name" value="TetR_N"/>
    <property type="match status" value="1"/>
</dbReference>
<dbReference type="InterPro" id="IPR036271">
    <property type="entry name" value="Tet_transcr_reg_TetR-rel_C_sf"/>
</dbReference>
<keyword evidence="1" id="KW-0805">Transcription regulation</keyword>
<protein>
    <submittedName>
        <fullName evidence="7">TetR family transcriptional regulator</fullName>
    </submittedName>
</protein>
<dbReference type="InterPro" id="IPR023772">
    <property type="entry name" value="DNA-bd_HTH_TetR-type_CS"/>
</dbReference>
<dbReference type="RefSeq" id="WP_285577820.1">
    <property type="nucleotide sequence ID" value="NZ_BSTK01000009.1"/>
</dbReference>
<name>A0A9W6S6X0_9ACTN</name>
<proteinExistence type="predicted"/>
<evidence type="ECO:0000256" key="3">
    <source>
        <dbReference type="ARBA" id="ARBA00023163"/>
    </source>
</evidence>
<keyword evidence="2 4" id="KW-0238">DNA-binding</keyword>
<dbReference type="InterPro" id="IPR001647">
    <property type="entry name" value="HTH_TetR"/>
</dbReference>
<evidence type="ECO:0000256" key="2">
    <source>
        <dbReference type="ARBA" id="ARBA00023125"/>
    </source>
</evidence>
<dbReference type="EMBL" id="BSTK01000009">
    <property type="protein sequence ID" value="GLY88184.1"/>
    <property type="molecule type" value="Genomic_DNA"/>
</dbReference>
<dbReference type="PRINTS" id="PR00455">
    <property type="entry name" value="HTHTETR"/>
</dbReference>
<evidence type="ECO:0000256" key="1">
    <source>
        <dbReference type="ARBA" id="ARBA00023015"/>
    </source>
</evidence>
<dbReference type="SUPFAM" id="SSF46689">
    <property type="entry name" value="Homeodomain-like"/>
    <property type="match status" value="1"/>
</dbReference>
<feature type="region of interest" description="Disordered" evidence="5">
    <location>
        <begin position="1"/>
        <end position="27"/>
    </location>
</feature>
<gene>
    <name evidence="7" type="ORF">Airi02_061130</name>
</gene>
<keyword evidence="3" id="KW-0804">Transcription</keyword>
<dbReference type="PANTHER" id="PTHR47506:SF1">
    <property type="entry name" value="HTH-TYPE TRANSCRIPTIONAL REGULATOR YJDC"/>
    <property type="match status" value="1"/>
</dbReference>
<evidence type="ECO:0000313" key="7">
    <source>
        <dbReference type="EMBL" id="GLY88184.1"/>
    </source>
</evidence>
<evidence type="ECO:0000313" key="8">
    <source>
        <dbReference type="Proteomes" id="UP001165074"/>
    </source>
</evidence>
<dbReference type="Gene3D" id="1.10.357.10">
    <property type="entry name" value="Tetracycline Repressor, domain 2"/>
    <property type="match status" value="1"/>
</dbReference>
<organism evidence="7 8">
    <name type="scientific">Actinoallomurus iriomotensis</name>
    <dbReference type="NCBI Taxonomy" id="478107"/>
    <lineage>
        <taxon>Bacteria</taxon>
        <taxon>Bacillati</taxon>
        <taxon>Actinomycetota</taxon>
        <taxon>Actinomycetes</taxon>
        <taxon>Streptosporangiales</taxon>
        <taxon>Thermomonosporaceae</taxon>
        <taxon>Actinoallomurus</taxon>
    </lineage>
</organism>
<dbReference type="Proteomes" id="UP001165074">
    <property type="component" value="Unassembled WGS sequence"/>
</dbReference>
<reference evidence="7" key="1">
    <citation type="submission" date="2023-03" db="EMBL/GenBank/DDBJ databases">
        <title>Actinoallomurus iriomotensis NBRC 103684.</title>
        <authorList>
            <person name="Ichikawa N."/>
            <person name="Sato H."/>
            <person name="Tonouchi N."/>
        </authorList>
    </citation>
    <scope>NUCLEOTIDE SEQUENCE</scope>
    <source>
        <strain evidence="7">NBRC 103684</strain>
    </source>
</reference>
<comment type="caution">
    <text evidence="7">The sequence shown here is derived from an EMBL/GenBank/DDBJ whole genome shotgun (WGS) entry which is preliminary data.</text>
</comment>
<sequence>MTRAKAAAGTATDVSPANSCERDASVKAPPRERLLDAAAELFARQGVNVSTDALCRAAGISKRSMYQFFSSKDEIIATSLARQVPAIIAFLIPDADEAASPREQMMYVFHRLEDIAPNPDFYGCPFLSTMVELKDSDHPASVIALRQKNELTAFFRREAARGGASDPTLLARQLSLVYDGAVARVGAGIEQLDGLSLVTAAALIDAAGIPAQTT</sequence>
<accession>A0A9W6S6X0</accession>
<evidence type="ECO:0000259" key="6">
    <source>
        <dbReference type="PROSITE" id="PS50977"/>
    </source>
</evidence>